<dbReference type="InterPro" id="IPR012501">
    <property type="entry name" value="Vps54_C"/>
</dbReference>
<comment type="subcellular location">
    <subcellularLocation>
        <location evidence="1">Golgi apparatus</location>
        <location evidence="1">trans-Golgi network</location>
    </subcellularLocation>
</comment>
<feature type="domain" description="Vacuolar protein sorting-associated protein 54 C-terminal" evidence="9">
    <location>
        <begin position="870"/>
        <end position="999"/>
    </location>
</feature>
<keyword evidence="4" id="KW-0813">Transport</keyword>
<dbReference type="OMA" id="FSFVQSY"/>
<dbReference type="AlphaFoldDB" id="A0A8R1Y2E6"/>
<evidence type="ECO:0000313" key="12">
    <source>
        <dbReference type="Proteomes" id="UP000024404"/>
    </source>
</evidence>
<feature type="domain" description="Vacuolar protein sorting-associated protein 54 N-terminal" evidence="10">
    <location>
        <begin position="282"/>
        <end position="404"/>
    </location>
</feature>
<dbReference type="EnsemblMetazoa" id="OVOC7240.1">
    <property type="protein sequence ID" value="OVOC7240.1"/>
    <property type="gene ID" value="WBGene00244049"/>
</dbReference>
<evidence type="ECO:0000256" key="3">
    <source>
        <dbReference type="ARBA" id="ARBA00017665"/>
    </source>
</evidence>
<dbReference type="PANTHER" id="PTHR12965">
    <property type="entry name" value="VACUOLAR PROTEIN SORTING 54"/>
    <property type="match status" value="1"/>
</dbReference>
<name>A0A8R1Y2E6_ONCVO</name>
<feature type="region of interest" description="Disordered" evidence="8">
    <location>
        <begin position="578"/>
        <end position="608"/>
    </location>
</feature>
<proteinExistence type="inferred from homology"/>
<dbReference type="GO" id="GO:0005829">
    <property type="term" value="C:cytosol"/>
    <property type="evidence" value="ECO:0007669"/>
    <property type="project" value="GOC"/>
</dbReference>
<reference evidence="12" key="1">
    <citation type="submission" date="2013-10" db="EMBL/GenBank/DDBJ databases">
        <title>Genome sequencing of Onchocerca volvulus.</title>
        <authorList>
            <person name="Cotton J."/>
            <person name="Tsai J."/>
            <person name="Stanley E."/>
            <person name="Tracey A."/>
            <person name="Holroyd N."/>
            <person name="Lustigman S."/>
            <person name="Berriman M."/>
        </authorList>
    </citation>
    <scope>NUCLEOTIDE SEQUENCE</scope>
</reference>
<sequence>MLPMSSTLVTCGNHGADDYRRNVEYPRYCDLCTRNVRKFSNRFEFAQHLRVMHCTKEGGSFICRYGPNGVCQTLPLEGVSDHDYETHIRKCHANFGMKQYYCPVCFSFTQNLSSVLLDPKCSRAEVQTFFTRHWSDSFVPKTQISPALSLPTISIDHFQKYLKTTAKKHRQCLRAKYELRRALARHEEDTRVDVDDVPVIFLDPHFSLADSSTFETVFLEPISGEVDRLFVSGKPYTAFLGRQPCGSGTSSTSNISEDSKSLQMHESYEAADGRYFRPYDTLQKCLEFYHDLVDARLNNQLALKSNAFWKTVISCGSLSGELTNAMERVALIRQNLKKVDEKLYHRMTNIVSMYKMRQQKEKILQKLQDMACLRDAQLTVQMLLNQNDYPKALECIETAQDVLNNELRGVICFRLTFRKHLGSQLQELRKVIAKMLYEEFVTLIQKEMGRPCETENNAAYQEGHLNPIIIGLLQVKEYRFVHILQQEIVVALKNSLRQIIKAHVVRDMSDCELAEFDPSLGNLSTQMRKLNFDQWFATLQHVLRVLYFMCHRVQNIQEVILDNIDHFLEVLAKRPMHDQENTEEIESIQESIDPDKSTSAANDTSIPVQITDADDDIAKPDTDDELEVEMERILTKNSLDMENIPILSSNEEKVAENIENQQNANFNKIANGQGNVIQAGNIIPDMVMTVSAAATPSAFLSMPCRTISQASLKLMFSFMFFYLKVKLSIAFLTEHTTYTAQERSCRLLAARSKDGFLERLSLFEFDSIMRAIEEFVCKCQALIGTEKKFSSPLRLCLLQQGSNFIKKFHEDRKNKLGNILDTETWRAGDVPEHFQRLVDLCLQTNRLSDVGSLETGNSTASKPSLLVDGESYVVVGTAFILLQIMAQYCDALAVLPEYASELLMCLVELLKNYNSRSCQLILGAGALQLIGLKSISVRHLALSSRCLQLILRFVPFTRAAFQEKLPVDKQSLLRHVDQLVRDYNDHAQEIVNKLITVIDHHLVTQLQAWNVKDSIPSPTFQQMGRQLAKFYNGLAGIMPDNMIKDLFLRVHKNFKDNLKAQLSHMNITPHDSLTYGLVGQEYMFFIKNLQAIPCCSDIKDESINEALFSKT</sequence>
<dbReference type="EMBL" id="CMVM020000190">
    <property type="status" value="NOT_ANNOTATED_CDS"/>
    <property type="molecule type" value="Genomic_DNA"/>
</dbReference>
<dbReference type="Gene3D" id="1.20.1280.130">
    <property type="match status" value="1"/>
</dbReference>
<evidence type="ECO:0000313" key="11">
    <source>
        <dbReference type="EnsemblMetazoa" id="OVOC7240.1"/>
    </source>
</evidence>
<accession>A0A8R1Y2E6</accession>
<feature type="compositionally biased region" description="Polar residues" evidence="8">
    <location>
        <begin position="597"/>
        <end position="608"/>
    </location>
</feature>
<evidence type="ECO:0000256" key="5">
    <source>
        <dbReference type="ARBA" id="ARBA00022927"/>
    </source>
</evidence>
<keyword evidence="12" id="KW-1185">Reference proteome</keyword>
<protein>
    <recommendedName>
        <fullName evidence="3">Vacuolar protein sorting-associated protein 54</fullName>
    </recommendedName>
</protein>
<keyword evidence="5" id="KW-0653">Protein transport</keyword>
<evidence type="ECO:0000256" key="4">
    <source>
        <dbReference type="ARBA" id="ARBA00022448"/>
    </source>
</evidence>
<dbReference type="Pfam" id="PF10475">
    <property type="entry name" value="Vps54_N"/>
    <property type="match status" value="1"/>
</dbReference>
<dbReference type="GO" id="GO:0006896">
    <property type="term" value="P:Golgi to vacuole transport"/>
    <property type="evidence" value="ECO:0007669"/>
    <property type="project" value="TreeGrafter"/>
</dbReference>
<dbReference type="Pfam" id="PF07928">
    <property type="entry name" value="Vps54"/>
    <property type="match status" value="1"/>
</dbReference>
<dbReference type="InterPro" id="IPR039745">
    <property type="entry name" value="Vps54"/>
</dbReference>
<dbReference type="Gene3D" id="6.10.250.860">
    <property type="match status" value="1"/>
</dbReference>
<evidence type="ECO:0000259" key="9">
    <source>
        <dbReference type="Pfam" id="PF07928"/>
    </source>
</evidence>
<organism evidence="11 12">
    <name type="scientific">Onchocerca volvulus</name>
    <dbReference type="NCBI Taxonomy" id="6282"/>
    <lineage>
        <taxon>Eukaryota</taxon>
        <taxon>Metazoa</taxon>
        <taxon>Ecdysozoa</taxon>
        <taxon>Nematoda</taxon>
        <taxon>Chromadorea</taxon>
        <taxon>Rhabditida</taxon>
        <taxon>Spirurina</taxon>
        <taxon>Spiruromorpha</taxon>
        <taxon>Filarioidea</taxon>
        <taxon>Onchocercidae</taxon>
        <taxon>Onchocerca</taxon>
    </lineage>
</organism>
<evidence type="ECO:0000256" key="1">
    <source>
        <dbReference type="ARBA" id="ARBA00004601"/>
    </source>
</evidence>
<dbReference type="GO" id="GO:0000938">
    <property type="term" value="C:GARP complex"/>
    <property type="evidence" value="ECO:0007669"/>
    <property type="project" value="EnsemblMetazoa"/>
</dbReference>
<dbReference type="GO" id="GO:0042147">
    <property type="term" value="P:retrograde transport, endosome to Golgi"/>
    <property type="evidence" value="ECO:0007669"/>
    <property type="project" value="InterPro"/>
</dbReference>
<keyword evidence="6" id="KW-0333">Golgi apparatus</keyword>
<dbReference type="InterPro" id="IPR019515">
    <property type="entry name" value="VPS54_N"/>
</dbReference>
<dbReference type="Proteomes" id="UP000024404">
    <property type="component" value="Unassembled WGS sequence"/>
</dbReference>
<evidence type="ECO:0000256" key="6">
    <source>
        <dbReference type="ARBA" id="ARBA00023034"/>
    </source>
</evidence>
<keyword evidence="7" id="KW-0175">Coiled coil</keyword>
<dbReference type="GO" id="GO:0015031">
    <property type="term" value="P:protein transport"/>
    <property type="evidence" value="ECO:0007669"/>
    <property type="project" value="UniProtKB-KW"/>
</dbReference>
<dbReference type="PANTHER" id="PTHR12965:SF0">
    <property type="entry name" value="VACUOLAR PROTEIN SORTING-ASSOCIATED PROTEIN 54"/>
    <property type="match status" value="1"/>
</dbReference>
<evidence type="ECO:0000256" key="2">
    <source>
        <dbReference type="ARBA" id="ARBA00009150"/>
    </source>
</evidence>
<evidence type="ECO:0000256" key="8">
    <source>
        <dbReference type="SAM" id="MobiDB-lite"/>
    </source>
</evidence>
<dbReference type="GO" id="GO:0019905">
    <property type="term" value="F:syntaxin binding"/>
    <property type="evidence" value="ECO:0007669"/>
    <property type="project" value="EnsemblMetazoa"/>
</dbReference>
<evidence type="ECO:0000259" key="10">
    <source>
        <dbReference type="Pfam" id="PF10475"/>
    </source>
</evidence>
<evidence type="ECO:0000256" key="7">
    <source>
        <dbReference type="ARBA" id="ARBA00023054"/>
    </source>
</evidence>
<comment type="similarity">
    <text evidence="2">Belongs to the VPS54 family.</text>
</comment>
<reference evidence="11" key="2">
    <citation type="submission" date="2022-06" db="UniProtKB">
        <authorList>
            <consortium name="EnsemblMetazoa"/>
        </authorList>
    </citation>
    <scope>IDENTIFICATION</scope>
</reference>